<dbReference type="NCBIfam" id="TIGR02174">
    <property type="entry name" value="CXXU_selWTH"/>
    <property type="match status" value="1"/>
</dbReference>
<evidence type="ECO:0000256" key="1">
    <source>
        <dbReference type="ARBA" id="ARBA00023284"/>
    </source>
</evidence>
<dbReference type="InterPro" id="IPR011893">
    <property type="entry name" value="Selenoprotein_Rdx-typ"/>
</dbReference>
<organism evidence="2 3">
    <name type="scientific">Ciceribacter lividus</name>
    <dbReference type="NCBI Taxonomy" id="1197950"/>
    <lineage>
        <taxon>Bacteria</taxon>
        <taxon>Pseudomonadati</taxon>
        <taxon>Pseudomonadota</taxon>
        <taxon>Alphaproteobacteria</taxon>
        <taxon>Hyphomicrobiales</taxon>
        <taxon>Rhizobiaceae</taxon>
        <taxon>Ciceribacter</taxon>
    </lineage>
</organism>
<dbReference type="InterPro" id="IPR036249">
    <property type="entry name" value="Thioredoxin-like_sf"/>
</dbReference>
<dbReference type="EMBL" id="QPIX01000008">
    <property type="protein sequence ID" value="RCW22668.1"/>
    <property type="molecule type" value="Genomic_DNA"/>
</dbReference>
<proteinExistence type="predicted"/>
<keyword evidence="3" id="KW-1185">Reference proteome</keyword>
<dbReference type="RefSeq" id="WP_114364091.1">
    <property type="nucleotide sequence ID" value="NZ_QPIX01000008.1"/>
</dbReference>
<reference evidence="2 3" key="1">
    <citation type="submission" date="2018-07" db="EMBL/GenBank/DDBJ databases">
        <title>Genomic Encyclopedia of Type Strains, Phase IV (KMG-IV): sequencing the most valuable type-strain genomes for metagenomic binning, comparative biology and taxonomic classification.</title>
        <authorList>
            <person name="Goeker M."/>
        </authorList>
    </citation>
    <scope>NUCLEOTIDE SEQUENCE [LARGE SCALE GENOMIC DNA]</scope>
    <source>
        <strain evidence="2 3">DSM 25528</strain>
    </source>
</reference>
<gene>
    <name evidence="2" type="ORF">DFR48_108190</name>
</gene>
<accession>A0A6I7HL25</accession>
<keyword evidence="1" id="KW-0676">Redox-active center</keyword>
<name>A0A6I7HL25_9HYPH</name>
<evidence type="ECO:0000313" key="3">
    <source>
        <dbReference type="Proteomes" id="UP000252582"/>
    </source>
</evidence>
<sequence>MTDVTITYCHPCGYGKRAAQAADALQRELSVTTNLVAGKGGIFEVRVDGEIVAKRIKGHFPDAAEIIASVSAVLK</sequence>
<dbReference type="AlphaFoldDB" id="A0A6I7HL25"/>
<dbReference type="Proteomes" id="UP000252582">
    <property type="component" value="Unassembled WGS sequence"/>
</dbReference>
<dbReference type="SUPFAM" id="SSF52833">
    <property type="entry name" value="Thioredoxin-like"/>
    <property type="match status" value="1"/>
</dbReference>
<dbReference type="Pfam" id="PF10262">
    <property type="entry name" value="Rdx"/>
    <property type="match status" value="1"/>
</dbReference>
<dbReference type="Gene3D" id="3.40.30.10">
    <property type="entry name" value="Glutaredoxin"/>
    <property type="match status" value="1"/>
</dbReference>
<evidence type="ECO:0000313" key="2">
    <source>
        <dbReference type="EMBL" id="RCW22668.1"/>
    </source>
</evidence>
<protein>
    <submittedName>
        <fullName evidence="2">SelT/selW/selH-like putative selenoprotein</fullName>
    </submittedName>
</protein>
<comment type="caution">
    <text evidence="2">The sequence shown here is derived from an EMBL/GenBank/DDBJ whole genome shotgun (WGS) entry which is preliminary data.</text>
</comment>